<keyword evidence="1" id="KW-0812">Transmembrane</keyword>
<dbReference type="PROSITE" id="PS50883">
    <property type="entry name" value="EAL"/>
    <property type="match status" value="1"/>
</dbReference>
<dbReference type="SUPFAM" id="SSF55073">
    <property type="entry name" value="Nucleotide cyclase"/>
    <property type="match status" value="1"/>
</dbReference>
<dbReference type="PANTHER" id="PTHR44757">
    <property type="entry name" value="DIGUANYLATE CYCLASE DGCP"/>
    <property type="match status" value="1"/>
</dbReference>
<accession>A0A2T4Z156</accession>
<dbReference type="Pfam" id="PF00990">
    <property type="entry name" value="GGDEF"/>
    <property type="match status" value="2"/>
</dbReference>
<dbReference type="InterPro" id="IPR001633">
    <property type="entry name" value="EAL_dom"/>
</dbReference>
<protein>
    <submittedName>
        <fullName evidence="5">Diguanylate cyclase (GGDEF)-like protein</fullName>
    </submittedName>
</protein>
<sequence length="593" mass="63367">MGRDTPRETYGRGLNSIPLRFALLSFVVALAAGGPLSFVVLTRMADDQPVAAAAVIALGMAAISAGMILLAARKLTSTIAAIQRSTDAVAAGRFDEVLDVDCACEIGGLAESFRRMVQRVNASIVRMNVLAHTDLVTGLPNRAVVTHVLNLAAGRAQDGCEGALFFIDLDGFKAVNDTYGHRAGDELLRQVSRRIVVDGFGRQPEDLASCTNALGELIDACPDDLVVARFAGDEFVALLPGAADMAVLRARADAILAALRRPFRIAGHDIVIGASIGIARAPDDAPALGELISLADFAMYVAKARGKNTAVFFDQDLRDLVREQAELEADLRLAVETQAMELHYQPKVSTTTGDLVGVEALLRWTDPKRGAVAPSHFVPLAEKVGLMEDLGRFVVTAAVRQQVIWSAEGLDLPVAINVSPRQLEDPSFVPELLDLVTRSGVRPELIEVEVTETALISDYAETAAKVRLLRQAGLAVAIDDFGVGYSNLSHLSRLSATALKIDRSLIERVTEDEKAEAIIRAAIDMARALGLTSVAEGIETPQQAAFLASARCDVLQGFLYARPMPPADLLAWLAARRTNPVADLTDGLRQALS</sequence>
<dbReference type="CDD" id="cd06225">
    <property type="entry name" value="HAMP"/>
    <property type="match status" value="1"/>
</dbReference>
<evidence type="ECO:0000256" key="1">
    <source>
        <dbReference type="SAM" id="Phobius"/>
    </source>
</evidence>
<dbReference type="AlphaFoldDB" id="A0A2T4Z156"/>
<dbReference type="Gene3D" id="3.20.20.450">
    <property type="entry name" value="EAL domain"/>
    <property type="match status" value="1"/>
</dbReference>
<evidence type="ECO:0000259" key="2">
    <source>
        <dbReference type="PROSITE" id="PS50883"/>
    </source>
</evidence>
<dbReference type="SMART" id="SM00304">
    <property type="entry name" value="HAMP"/>
    <property type="match status" value="1"/>
</dbReference>
<gene>
    <name evidence="5" type="ORF">C8P69_106114</name>
</gene>
<reference evidence="5 6" key="1">
    <citation type="submission" date="2018-04" db="EMBL/GenBank/DDBJ databases">
        <title>Genomic Encyclopedia of Archaeal and Bacterial Type Strains, Phase II (KMG-II): from individual species to whole genera.</title>
        <authorList>
            <person name="Goeker M."/>
        </authorList>
    </citation>
    <scope>NUCLEOTIDE SEQUENCE [LARGE SCALE GENOMIC DNA]</scope>
    <source>
        <strain evidence="5 6">DSM 25521</strain>
    </source>
</reference>
<dbReference type="EMBL" id="PZZL01000006">
    <property type="protein sequence ID" value="PTM53460.1"/>
    <property type="molecule type" value="Genomic_DNA"/>
</dbReference>
<feature type="domain" description="EAL" evidence="2">
    <location>
        <begin position="324"/>
        <end position="577"/>
    </location>
</feature>
<feature type="domain" description="GGDEF" evidence="4">
    <location>
        <begin position="160"/>
        <end position="315"/>
    </location>
</feature>
<keyword evidence="6" id="KW-1185">Reference proteome</keyword>
<evidence type="ECO:0000313" key="5">
    <source>
        <dbReference type="EMBL" id="PTM53460.1"/>
    </source>
</evidence>
<dbReference type="PROSITE" id="PS50887">
    <property type="entry name" value="GGDEF"/>
    <property type="match status" value="1"/>
</dbReference>
<keyword evidence="1" id="KW-1133">Transmembrane helix</keyword>
<dbReference type="CDD" id="cd01949">
    <property type="entry name" value="GGDEF"/>
    <property type="match status" value="1"/>
</dbReference>
<feature type="transmembrane region" description="Helical" evidence="1">
    <location>
        <begin position="21"/>
        <end position="44"/>
    </location>
</feature>
<dbReference type="InterPro" id="IPR052155">
    <property type="entry name" value="Biofilm_reg_signaling"/>
</dbReference>
<organism evidence="5 6">
    <name type="scientific">Phreatobacter oligotrophus</name>
    <dbReference type="NCBI Taxonomy" id="1122261"/>
    <lineage>
        <taxon>Bacteria</taxon>
        <taxon>Pseudomonadati</taxon>
        <taxon>Pseudomonadota</taxon>
        <taxon>Alphaproteobacteria</taxon>
        <taxon>Hyphomicrobiales</taxon>
        <taxon>Phreatobacteraceae</taxon>
        <taxon>Phreatobacter</taxon>
    </lineage>
</organism>
<dbReference type="InterPro" id="IPR043128">
    <property type="entry name" value="Rev_trsase/Diguanyl_cyclase"/>
</dbReference>
<keyword evidence="1" id="KW-0472">Membrane</keyword>
<comment type="caution">
    <text evidence="5">The sequence shown here is derived from an EMBL/GenBank/DDBJ whole genome shotgun (WGS) entry which is preliminary data.</text>
</comment>
<dbReference type="PROSITE" id="PS50885">
    <property type="entry name" value="HAMP"/>
    <property type="match status" value="1"/>
</dbReference>
<dbReference type="CDD" id="cd01948">
    <property type="entry name" value="EAL"/>
    <property type="match status" value="1"/>
</dbReference>
<dbReference type="InterPro" id="IPR029787">
    <property type="entry name" value="Nucleotide_cyclase"/>
</dbReference>
<dbReference type="OrthoDB" id="7251575at2"/>
<dbReference type="InterPro" id="IPR003660">
    <property type="entry name" value="HAMP_dom"/>
</dbReference>
<dbReference type="InterPro" id="IPR035919">
    <property type="entry name" value="EAL_sf"/>
</dbReference>
<dbReference type="InterPro" id="IPR000160">
    <property type="entry name" value="GGDEF_dom"/>
</dbReference>
<feature type="domain" description="HAMP" evidence="3">
    <location>
        <begin position="73"/>
        <end position="125"/>
    </location>
</feature>
<evidence type="ECO:0000259" key="3">
    <source>
        <dbReference type="PROSITE" id="PS50885"/>
    </source>
</evidence>
<dbReference type="Gene3D" id="3.30.70.270">
    <property type="match status" value="1"/>
</dbReference>
<name>A0A2T4Z156_9HYPH</name>
<evidence type="ECO:0000259" key="4">
    <source>
        <dbReference type="PROSITE" id="PS50887"/>
    </source>
</evidence>
<dbReference type="GO" id="GO:0007165">
    <property type="term" value="P:signal transduction"/>
    <property type="evidence" value="ECO:0007669"/>
    <property type="project" value="InterPro"/>
</dbReference>
<dbReference type="SUPFAM" id="SSF141868">
    <property type="entry name" value="EAL domain-like"/>
    <property type="match status" value="1"/>
</dbReference>
<dbReference type="GO" id="GO:0016020">
    <property type="term" value="C:membrane"/>
    <property type="evidence" value="ECO:0007669"/>
    <property type="project" value="InterPro"/>
</dbReference>
<dbReference type="RefSeq" id="WP_108178242.1">
    <property type="nucleotide sequence ID" value="NZ_PZZL01000006.1"/>
</dbReference>
<dbReference type="Proteomes" id="UP000241808">
    <property type="component" value="Unassembled WGS sequence"/>
</dbReference>
<evidence type="ECO:0000313" key="6">
    <source>
        <dbReference type="Proteomes" id="UP000241808"/>
    </source>
</evidence>
<feature type="transmembrane region" description="Helical" evidence="1">
    <location>
        <begin position="50"/>
        <end position="72"/>
    </location>
</feature>
<dbReference type="Pfam" id="PF00672">
    <property type="entry name" value="HAMP"/>
    <property type="match status" value="1"/>
</dbReference>
<dbReference type="Gene3D" id="6.10.340.10">
    <property type="match status" value="1"/>
</dbReference>
<dbReference type="SMART" id="SM00267">
    <property type="entry name" value="GGDEF"/>
    <property type="match status" value="1"/>
</dbReference>
<proteinExistence type="predicted"/>
<dbReference type="Pfam" id="PF00563">
    <property type="entry name" value="EAL"/>
    <property type="match status" value="1"/>
</dbReference>
<dbReference type="PANTHER" id="PTHR44757:SF2">
    <property type="entry name" value="BIOFILM ARCHITECTURE MAINTENANCE PROTEIN MBAA"/>
    <property type="match status" value="1"/>
</dbReference>
<dbReference type="SMART" id="SM00052">
    <property type="entry name" value="EAL"/>
    <property type="match status" value="1"/>
</dbReference>
<dbReference type="NCBIfam" id="TIGR00254">
    <property type="entry name" value="GGDEF"/>
    <property type="match status" value="2"/>
</dbReference>